<keyword evidence="1" id="KW-0812">Transmembrane</keyword>
<proteinExistence type="predicted"/>
<sequence>MSTKHALIRWRSYAHYYQNKVDDVINMLRTIKAIDETKQKELKAEHKDSTNATSMGPKPGTLWTWRNKSGLNPLELATKFGLCDIFVMIYNSEPYFIEQSNDGLKDIKKFDITDLDPIVHDASDSGSILNFLFEINPSKAMPFIRTPQISKIIEEKWSHYRRRVYIWFFLHLAFMSFLTWYAIESSEQNFNNETQFNVDALPSYRNLDTEEKKRVQVGYRNSKYNMDLGEKPKTESLQ</sequence>
<name>A0ABY7DSA4_MYAAR</name>
<evidence type="ECO:0000313" key="3">
    <source>
        <dbReference type="Proteomes" id="UP001164746"/>
    </source>
</evidence>
<gene>
    <name evidence="2" type="ORF">MAR_023859</name>
</gene>
<protein>
    <submittedName>
        <fullName evidence="2">Uncharacterized protein</fullName>
    </submittedName>
</protein>
<accession>A0ABY7DSA4</accession>
<feature type="transmembrane region" description="Helical" evidence="1">
    <location>
        <begin position="164"/>
        <end position="183"/>
    </location>
</feature>
<organism evidence="2 3">
    <name type="scientific">Mya arenaria</name>
    <name type="common">Soft-shell clam</name>
    <dbReference type="NCBI Taxonomy" id="6604"/>
    <lineage>
        <taxon>Eukaryota</taxon>
        <taxon>Metazoa</taxon>
        <taxon>Spiralia</taxon>
        <taxon>Lophotrochozoa</taxon>
        <taxon>Mollusca</taxon>
        <taxon>Bivalvia</taxon>
        <taxon>Autobranchia</taxon>
        <taxon>Heteroconchia</taxon>
        <taxon>Euheterodonta</taxon>
        <taxon>Imparidentia</taxon>
        <taxon>Neoheterodontei</taxon>
        <taxon>Myida</taxon>
        <taxon>Myoidea</taxon>
        <taxon>Myidae</taxon>
        <taxon>Mya</taxon>
    </lineage>
</organism>
<dbReference type="EMBL" id="CP111014">
    <property type="protein sequence ID" value="WAQ99486.1"/>
    <property type="molecule type" value="Genomic_DNA"/>
</dbReference>
<keyword evidence="1" id="KW-1133">Transmembrane helix</keyword>
<evidence type="ECO:0000256" key="1">
    <source>
        <dbReference type="SAM" id="Phobius"/>
    </source>
</evidence>
<keyword evidence="3" id="KW-1185">Reference proteome</keyword>
<reference evidence="2" key="1">
    <citation type="submission" date="2022-11" db="EMBL/GenBank/DDBJ databases">
        <title>Centuries of genome instability and evolution in soft-shell clam transmissible cancer (bioRxiv).</title>
        <authorList>
            <person name="Hart S.F.M."/>
            <person name="Yonemitsu M.A."/>
            <person name="Giersch R.M."/>
            <person name="Beal B.F."/>
            <person name="Arriagada G."/>
            <person name="Davis B.W."/>
            <person name="Ostrander E.A."/>
            <person name="Goff S.P."/>
            <person name="Metzger M.J."/>
        </authorList>
    </citation>
    <scope>NUCLEOTIDE SEQUENCE</scope>
    <source>
        <strain evidence="2">MELC-2E11</strain>
        <tissue evidence="2">Siphon/mantle</tissue>
    </source>
</reference>
<dbReference type="Proteomes" id="UP001164746">
    <property type="component" value="Chromosome 3"/>
</dbReference>
<keyword evidence="1" id="KW-0472">Membrane</keyword>
<evidence type="ECO:0000313" key="2">
    <source>
        <dbReference type="EMBL" id="WAQ99486.1"/>
    </source>
</evidence>